<dbReference type="AlphaFoldDB" id="A0A7J6XYV9"/>
<evidence type="ECO:0000256" key="1">
    <source>
        <dbReference type="ARBA" id="ARBA00022737"/>
    </source>
</evidence>
<dbReference type="InterPro" id="IPR036770">
    <property type="entry name" value="Ankyrin_rpt-contain_sf"/>
</dbReference>
<evidence type="ECO:0000256" key="2">
    <source>
        <dbReference type="ARBA" id="ARBA00023043"/>
    </source>
</evidence>
<comment type="caution">
    <text evidence="5">The sequence shown here is derived from an EMBL/GenBank/DDBJ whole genome shotgun (WGS) entry which is preliminary data.</text>
</comment>
<dbReference type="InterPro" id="IPR016181">
    <property type="entry name" value="Acyl_CoA_acyltransferase"/>
</dbReference>
<feature type="repeat" description="ANK" evidence="3">
    <location>
        <begin position="180"/>
        <end position="212"/>
    </location>
</feature>
<dbReference type="Gene3D" id="1.25.40.20">
    <property type="entry name" value="Ankyrin repeat-containing domain"/>
    <property type="match status" value="1"/>
</dbReference>
<gene>
    <name evidence="5" type="ORF">ECC02_007349</name>
</gene>
<evidence type="ECO:0008006" key="7">
    <source>
        <dbReference type="Google" id="ProtNLM"/>
    </source>
</evidence>
<dbReference type="SUPFAM" id="SSF48403">
    <property type="entry name" value="Ankyrin repeat"/>
    <property type="match status" value="1"/>
</dbReference>
<evidence type="ECO:0000313" key="5">
    <source>
        <dbReference type="EMBL" id="KAF5219711.1"/>
    </source>
</evidence>
<dbReference type="SUPFAM" id="SSF55729">
    <property type="entry name" value="Acyl-CoA N-acyltransferases (Nat)"/>
    <property type="match status" value="1"/>
</dbReference>
<keyword evidence="1" id="KW-0677">Repeat</keyword>
<dbReference type="Pfam" id="PF12796">
    <property type="entry name" value="Ank_2"/>
    <property type="match status" value="1"/>
</dbReference>
<evidence type="ECO:0000313" key="6">
    <source>
        <dbReference type="Proteomes" id="UP000583944"/>
    </source>
</evidence>
<dbReference type="SMART" id="SM00248">
    <property type="entry name" value="ANK"/>
    <property type="match status" value="2"/>
</dbReference>
<feature type="compositionally biased region" description="Acidic residues" evidence="4">
    <location>
        <begin position="92"/>
        <end position="101"/>
    </location>
</feature>
<dbReference type="Proteomes" id="UP000583944">
    <property type="component" value="Unassembled WGS sequence"/>
</dbReference>
<dbReference type="PANTHER" id="PTHR24203:SF45">
    <property type="entry name" value="ANKYRIN REPEAT DOMAIN 6"/>
    <property type="match status" value="1"/>
</dbReference>
<evidence type="ECO:0000256" key="4">
    <source>
        <dbReference type="SAM" id="MobiDB-lite"/>
    </source>
</evidence>
<protein>
    <recommendedName>
        <fullName evidence="7">Ankyrin repeat protein</fullName>
    </recommendedName>
</protein>
<name>A0A7J6XYV9_TRYCR</name>
<reference evidence="5 6" key="1">
    <citation type="journal article" date="2019" name="Genome Biol. Evol.">
        <title>Nanopore Sequencing Significantly Improves Genome Assembly of the Protozoan Parasite Trypanosoma cruzi.</title>
        <authorList>
            <person name="Diaz-Viraque F."/>
            <person name="Pita S."/>
            <person name="Greif G."/>
            <person name="de Souza R.C.M."/>
            <person name="Iraola G."/>
            <person name="Robello C."/>
        </authorList>
    </citation>
    <scope>NUCLEOTIDE SEQUENCE [LARGE SCALE GENOMIC DNA]</scope>
    <source>
        <strain evidence="5 6">Berenice</strain>
    </source>
</reference>
<dbReference type="VEuPathDB" id="TriTrypDB:ECC02_007349"/>
<dbReference type="PANTHER" id="PTHR24203">
    <property type="entry name" value="ANKYRIN REPEAT FAMILY PROTEIN"/>
    <property type="match status" value="1"/>
</dbReference>
<keyword evidence="2 3" id="KW-0040">ANK repeat</keyword>
<dbReference type="InterPro" id="IPR002110">
    <property type="entry name" value="Ankyrin_rpt"/>
</dbReference>
<organism evidence="5 6">
    <name type="scientific">Trypanosoma cruzi</name>
    <dbReference type="NCBI Taxonomy" id="5693"/>
    <lineage>
        <taxon>Eukaryota</taxon>
        <taxon>Discoba</taxon>
        <taxon>Euglenozoa</taxon>
        <taxon>Kinetoplastea</taxon>
        <taxon>Metakinetoplastina</taxon>
        <taxon>Trypanosomatida</taxon>
        <taxon>Trypanosomatidae</taxon>
        <taxon>Trypanosoma</taxon>
        <taxon>Schizotrypanum</taxon>
    </lineage>
</organism>
<accession>A0A7J6XYV9</accession>
<feature type="region of interest" description="Disordered" evidence="4">
    <location>
        <begin position="71"/>
        <end position="101"/>
    </location>
</feature>
<proteinExistence type="predicted"/>
<dbReference type="VEuPathDB" id="TriTrypDB:BCY84_15112"/>
<dbReference type="EMBL" id="JABDHM010000065">
    <property type="protein sequence ID" value="KAF5219711.1"/>
    <property type="molecule type" value="Genomic_DNA"/>
</dbReference>
<dbReference type="PROSITE" id="PS50088">
    <property type="entry name" value="ANK_REPEAT"/>
    <property type="match status" value="1"/>
</dbReference>
<sequence length="665" mass="72864">MHVYASLDGGASCMYIYFIFCVFVFASGEGELKDWRVYLGGRSMQRPLSDEERAAKEARLAELRRRVNARDGDSFSSAAVPDQPHNTYASEDAQDSDDYDDDDEFFQEAERAQKGTAGVCMYAKPMGELMGETVETGPNARRCTVGDFELLRLAKMGDLLSFKEFSAIVGIDPTAFQDNHGRNALHYAADSGGILMLQYLIEKKVPFTRDEKKMTPVDIAVLNQHNDAARLLTENFSEAAEALKNYEEALEIFTQPPPKFTMSKPAPPVPKESRPRVFWKDGEAGAPDTTTTNGADAASFTVSRLTDAHHDQVVSALGGVALTYESHGFHNWLPPAETKTLTATLPHATVVGAMQTVDGQETLRGVVLAVPLGGSLVGRNGALQVKDPVLVTQLAVHPAARGSNVAALLMAELHNLLKASESAAVVFRSALQLPVPAVGLVKWSQRSIAPCSVMRQRHATEIFPDFYLYDEILRADIIAKHALTKAFGDKKASHSVGWCAVDRSNSDQMEMLHGFIVEQVPKLFDLTHIPETSEDTLRAVIAEGLFPFVYVSPATGAITDLVVLRLRNPEWRVGEGQGAAMCVYAIFTSFKGPEKAEEVLVLSEMLKCETVFIPNMFGFLDSDLSKAMFEELLVCREYLYVLKTPTESALPPTPLSKVAIPCAFI</sequence>
<evidence type="ECO:0000256" key="3">
    <source>
        <dbReference type="PROSITE-ProRule" id="PRU00023"/>
    </source>
</evidence>